<name>A0A1N6JHF7_9BACT</name>
<evidence type="ECO:0000259" key="1">
    <source>
        <dbReference type="Pfam" id="PF00725"/>
    </source>
</evidence>
<dbReference type="OrthoDB" id="2986269at2"/>
<dbReference type="PANTHER" id="PTHR48075">
    <property type="entry name" value="3-HYDROXYACYL-COA DEHYDROGENASE FAMILY PROTEIN"/>
    <property type="match status" value="1"/>
</dbReference>
<dbReference type="SUPFAM" id="SSF48179">
    <property type="entry name" value="6-phosphogluconate dehydrogenase C-terminal domain-like"/>
    <property type="match status" value="1"/>
</dbReference>
<dbReference type="Gene3D" id="1.10.1040.10">
    <property type="entry name" value="N-(1-d-carboxylethyl)-l-norvaline Dehydrogenase, domain 2"/>
    <property type="match status" value="1"/>
</dbReference>
<evidence type="ECO:0000313" key="3">
    <source>
        <dbReference type="Proteomes" id="UP000185003"/>
    </source>
</evidence>
<dbReference type="InterPro" id="IPR006108">
    <property type="entry name" value="3HC_DH_C"/>
</dbReference>
<evidence type="ECO:0000313" key="2">
    <source>
        <dbReference type="EMBL" id="SIO43834.1"/>
    </source>
</evidence>
<dbReference type="EMBL" id="FSRA01000002">
    <property type="protein sequence ID" value="SIO43834.1"/>
    <property type="molecule type" value="Genomic_DNA"/>
</dbReference>
<dbReference type="InterPro" id="IPR008927">
    <property type="entry name" value="6-PGluconate_DH-like_C_sf"/>
</dbReference>
<dbReference type="STRING" id="536979.SAMN04488055_4030"/>
<feature type="domain" description="3-hydroxyacyl-CoA dehydrogenase C-terminal" evidence="1">
    <location>
        <begin position="127"/>
        <end position="210"/>
    </location>
</feature>
<dbReference type="Proteomes" id="UP000185003">
    <property type="component" value="Unassembled WGS sequence"/>
</dbReference>
<reference evidence="2 3" key="1">
    <citation type="submission" date="2016-11" db="EMBL/GenBank/DDBJ databases">
        <authorList>
            <person name="Jaros S."/>
            <person name="Januszkiewicz K."/>
            <person name="Wedrychowicz H."/>
        </authorList>
    </citation>
    <scope>NUCLEOTIDE SEQUENCE [LARGE SCALE GENOMIC DNA]</scope>
    <source>
        <strain evidence="2 3">DSM 24787</strain>
    </source>
</reference>
<dbReference type="PANTHER" id="PTHR48075:SF5">
    <property type="entry name" value="3-HYDROXYBUTYRYL-COA DEHYDROGENASE"/>
    <property type="match status" value="1"/>
</dbReference>
<dbReference type="InterPro" id="IPR013328">
    <property type="entry name" value="6PGD_dom2"/>
</dbReference>
<keyword evidence="3" id="KW-1185">Reference proteome</keyword>
<dbReference type="Pfam" id="PF00725">
    <property type="entry name" value="3HCDH"/>
    <property type="match status" value="1"/>
</dbReference>
<dbReference type="GO" id="GO:0006631">
    <property type="term" value="P:fatty acid metabolic process"/>
    <property type="evidence" value="ECO:0007669"/>
    <property type="project" value="InterPro"/>
</dbReference>
<gene>
    <name evidence="2" type="ORF">SAMN04488055_4030</name>
</gene>
<organism evidence="2 3">
    <name type="scientific">Chitinophaga niabensis</name>
    <dbReference type="NCBI Taxonomy" id="536979"/>
    <lineage>
        <taxon>Bacteria</taxon>
        <taxon>Pseudomonadati</taxon>
        <taxon>Bacteroidota</taxon>
        <taxon>Chitinophagia</taxon>
        <taxon>Chitinophagales</taxon>
        <taxon>Chitinophagaceae</taxon>
        <taxon>Chitinophaga</taxon>
    </lineage>
</organism>
<dbReference type="AlphaFoldDB" id="A0A1N6JHF7"/>
<accession>A0A1N6JHF7</accession>
<dbReference type="GO" id="GO:0016616">
    <property type="term" value="F:oxidoreductase activity, acting on the CH-OH group of donors, NAD or NADP as acceptor"/>
    <property type="evidence" value="ECO:0007669"/>
    <property type="project" value="InterPro"/>
</dbReference>
<sequence length="211" mass="23678">MQILITGDLLRWEELRNSKDFEGHQVFTAPEPTDLSVDLVIDLSLDEHPERAAVYAAYPQVPVLACLVKITAAELQQYTAGSSIDHIYGCNLLPGFISMPTLEIAANPEALMQQLGWIYESITPTIGMVTPRVICMIINEAYFTAEEGTASREDIDISMKLGTNYPMGPFEWSRKIGIRHVYEVLQAVYLGTGNERYKVCSLLQQEYEAQK</sequence>
<proteinExistence type="predicted"/>
<protein>
    <submittedName>
        <fullName evidence="2">3-hydroxybutyryl-CoA dehydrogenase</fullName>
    </submittedName>
</protein>
<dbReference type="RefSeq" id="WP_074241386.1">
    <property type="nucleotide sequence ID" value="NZ_FSRA01000002.1"/>
</dbReference>